<dbReference type="PANTHER" id="PTHR30136:SF24">
    <property type="entry name" value="HTH-TYPE TRANSCRIPTIONAL REPRESSOR ALLR"/>
    <property type="match status" value="1"/>
</dbReference>
<keyword evidence="2" id="KW-0238">DNA-binding</keyword>
<feature type="domain" description="HTH iclR-type" evidence="4">
    <location>
        <begin position="1"/>
        <end position="60"/>
    </location>
</feature>
<dbReference type="GO" id="GO:0003677">
    <property type="term" value="F:DNA binding"/>
    <property type="evidence" value="ECO:0007669"/>
    <property type="project" value="UniProtKB-KW"/>
</dbReference>
<dbReference type="InterPro" id="IPR029016">
    <property type="entry name" value="GAF-like_dom_sf"/>
</dbReference>
<dbReference type="InterPro" id="IPR036390">
    <property type="entry name" value="WH_DNA-bd_sf"/>
</dbReference>
<dbReference type="AlphaFoldDB" id="A0A7K3M562"/>
<sequence>MQRVCNILDLIQESPEGFSLTQVAEVTQFPKSSAYRYLATLESRRYVMRDPITGLFRIGPAFLPLQSRQLAVLADRVRPYLTALRDQFEETVNLGILDGYRVSYVEIIESPHTVRLAAREGDRDQLHCTALGKAIATTLDDDRVTMILEAEGMPQRTPRTITSIPEYLEDLAASRQQGFAIDDCENESDGRCVAVPLSQIGMQAAISISAPSSRLSMDDVPHIAHALSETAKALANDTNP</sequence>
<dbReference type="GO" id="GO:0003700">
    <property type="term" value="F:DNA-binding transcription factor activity"/>
    <property type="evidence" value="ECO:0007669"/>
    <property type="project" value="TreeGrafter"/>
</dbReference>
<dbReference type="Proteomes" id="UP000460435">
    <property type="component" value="Unassembled WGS sequence"/>
</dbReference>
<dbReference type="Pfam" id="PF01614">
    <property type="entry name" value="IclR_C"/>
    <property type="match status" value="1"/>
</dbReference>
<dbReference type="SUPFAM" id="SSF55781">
    <property type="entry name" value="GAF domain-like"/>
    <property type="match status" value="1"/>
</dbReference>
<dbReference type="SMART" id="SM00346">
    <property type="entry name" value="HTH_ICLR"/>
    <property type="match status" value="1"/>
</dbReference>
<name>A0A7K3M562_9ACTN</name>
<dbReference type="Gene3D" id="3.30.450.40">
    <property type="match status" value="1"/>
</dbReference>
<dbReference type="InterPro" id="IPR036388">
    <property type="entry name" value="WH-like_DNA-bd_sf"/>
</dbReference>
<reference evidence="6 7" key="1">
    <citation type="submission" date="2019-11" db="EMBL/GenBank/DDBJ databases">
        <authorList>
            <person name="Li X.-J."/>
            <person name="Feng X.-M."/>
        </authorList>
    </citation>
    <scope>NUCLEOTIDE SEQUENCE [LARGE SCALE GENOMIC DNA]</scope>
    <source>
        <strain evidence="6 7">XMNu-373</strain>
    </source>
</reference>
<dbReference type="Pfam" id="PF09339">
    <property type="entry name" value="HTH_IclR"/>
    <property type="match status" value="1"/>
</dbReference>
<dbReference type="PROSITE" id="PS51077">
    <property type="entry name" value="HTH_ICLR"/>
    <property type="match status" value="1"/>
</dbReference>
<accession>A0A7K3M562</accession>
<evidence type="ECO:0000256" key="2">
    <source>
        <dbReference type="ARBA" id="ARBA00023125"/>
    </source>
</evidence>
<evidence type="ECO:0000259" key="5">
    <source>
        <dbReference type="PROSITE" id="PS51078"/>
    </source>
</evidence>
<organism evidence="6 7">
    <name type="scientific">Phytoactinopolyspora mesophila</name>
    <dbReference type="NCBI Taxonomy" id="2650750"/>
    <lineage>
        <taxon>Bacteria</taxon>
        <taxon>Bacillati</taxon>
        <taxon>Actinomycetota</taxon>
        <taxon>Actinomycetes</taxon>
        <taxon>Jiangellales</taxon>
        <taxon>Jiangellaceae</taxon>
        <taxon>Phytoactinopolyspora</taxon>
    </lineage>
</organism>
<dbReference type="PANTHER" id="PTHR30136">
    <property type="entry name" value="HELIX-TURN-HELIX TRANSCRIPTIONAL REGULATOR, ICLR FAMILY"/>
    <property type="match status" value="1"/>
</dbReference>
<evidence type="ECO:0000313" key="7">
    <source>
        <dbReference type="Proteomes" id="UP000460435"/>
    </source>
</evidence>
<dbReference type="SUPFAM" id="SSF46785">
    <property type="entry name" value="Winged helix' DNA-binding domain"/>
    <property type="match status" value="1"/>
</dbReference>
<dbReference type="GO" id="GO:0045892">
    <property type="term" value="P:negative regulation of DNA-templated transcription"/>
    <property type="evidence" value="ECO:0007669"/>
    <property type="project" value="TreeGrafter"/>
</dbReference>
<keyword evidence="7" id="KW-1185">Reference proteome</keyword>
<dbReference type="EMBL" id="WLZY01000005">
    <property type="protein sequence ID" value="NDL58434.1"/>
    <property type="molecule type" value="Genomic_DNA"/>
</dbReference>
<proteinExistence type="predicted"/>
<evidence type="ECO:0000313" key="6">
    <source>
        <dbReference type="EMBL" id="NDL58434.1"/>
    </source>
</evidence>
<dbReference type="Gene3D" id="1.10.10.10">
    <property type="entry name" value="Winged helix-like DNA-binding domain superfamily/Winged helix DNA-binding domain"/>
    <property type="match status" value="1"/>
</dbReference>
<comment type="caution">
    <text evidence="6">The sequence shown here is derived from an EMBL/GenBank/DDBJ whole genome shotgun (WGS) entry which is preliminary data.</text>
</comment>
<evidence type="ECO:0000259" key="4">
    <source>
        <dbReference type="PROSITE" id="PS51077"/>
    </source>
</evidence>
<feature type="domain" description="IclR-ED" evidence="5">
    <location>
        <begin position="54"/>
        <end position="240"/>
    </location>
</feature>
<dbReference type="InterPro" id="IPR050707">
    <property type="entry name" value="HTH_MetabolicPath_Reg"/>
</dbReference>
<keyword evidence="3" id="KW-0804">Transcription</keyword>
<keyword evidence="1" id="KW-0805">Transcription regulation</keyword>
<dbReference type="PROSITE" id="PS51078">
    <property type="entry name" value="ICLR_ED"/>
    <property type="match status" value="1"/>
</dbReference>
<protein>
    <submittedName>
        <fullName evidence="6">Helix-turn-helix domain-containing protein</fullName>
    </submittedName>
</protein>
<evidence type="ECO:0000256" key="3">
    <source>
        <dbReference type="ARBA" id="ARBA00023163"/>
    </source>
</evidence>
<evidence type="ECO:0000256" key="1">
    <source>
        <dbReference type="ARBA" id="ARBA00023015"/>
    </source>
</evidence>
<gene>
    <name evidence="6" type="ORF">F7O44_15300</name>
</gene>
<dbReference type="InterPro" id="IPR014757">
    <property type="entry name" value="Tscrpt_reg_IclR_C"/>
</dbReference>
<dbReference type="InterPro" id="IPR005471">
    <property type="entry name" value="Tscrpt_reg_IclR_N"/>
</dbReference>